<evidence type="ECO:0000256" key="1">
    <source>
        <dbReference type="ARBA" id="ARBA00011738"/>
    </source>
</evidence>
<feature type="active site" evidence="12">
    <location>
        <position position="117"/>
    </location>
</feature>
<organism evidence="14 15">
    <name type="scientific">Clostridium cavendishii DSM 21758</name>
    <dbReference type="NCBI Taxonomy" id="1121302"/>
    <lineage>
        <taxon>Bacteria</taxon>
        <taxon>Bacillati</taxon>
        <taxon>Bacillota</taxon>
        <taxon>Clostridia</taxon>
        <taxon>Eubacteriales</taxon>
        <taxon>Clostridiaceae</taxon>
        <taxon>Clostridium</taxon>
    </lineage>
</organism>
<dbReference type="GO" id="GO:0009254">
    <property type="term" value="P:peptidoglycan turnover"/>
    <property type="evidence" value="ECO:0007669"/>
    <property type="project" value="TreeGrafter"/>
</dbReference>
<accession>A0A1M6UNW8</accession>
<dbReference type="FunFam" id="1.10.8.1080:FF:000001">
    <property type="entry name" value="N-acetylmuramic acid 6-phosphate etherase"/>
    <property type="match status" value="1"/>
</dbReference>
<name>A0A1M6UNW8_9CLOT</name>
<dbReference type="PROSITE" id="PS01272">
    <property type="entry name" value="GCKR"/>
    <property type="match status" value="1"/>
</dbReference>
<keyword evidence="2 12" id="KW-0456">Lyase</keyword>
<dbReference type="AlphaFoldDB" id="A0A1M6UNW8"/>
<dbReference type="GO" id="GO:0016803">
    <property type="term" value="F:ether hydrolase activity"/>
    <property type="evidence" value="ECO:0007669"/>
    <property type="project" value="TreeGrafter"/>
</dbReference>
<dbReference type="UniPathway" id="UPA00342"/>
<dbReference type="GO" id="GO:0046348">
    <property type="term" value="P:amino sugar catabolic process"/>
    <property type="evidence" value="ECO:0007669"/>
    <property type="project" value="InterPro"/>
</dbReference>
<evidence type="ECO:0000313" key="15">
    <source>
        <dbReference type="Proteomes" id="UP000184310"/>
    </source>
</evidence>
<dbReference type="Proteomes" id="UP000184310">
    <property type="component" value="Unassembled WGS sequence"/>
</dbReference>
<evidence type="ECO:0000256" key="4">
    <source>
        <dbReference type="ARBA" id="ARBA00051747"/>
    </source>
</evidence>
<reference evidence="14 15" key="1">
    <citation type="submission" date="2016-11" db="EMBL/GenBank/DDBJ databases">
        <authorList>
            <person name="Jaros S."/>
            <person name="Januszkiewicz K."/>
            <person name="Wedrychowicz H."/>
        </authorList>
    </citation>
    <scope>NUCLEOTIDE SEQUENCE [LARGE SCALE GENOMIC DNA]</scope>
    <source>
        <strain evidence="14 15">DSM 21758</strain>
    </source>
</reference>
<dbReference type="InterPro" id="IPR005486">
    <property type="entry name" value="Glucokinase_regulatory_CS"/>
</dbReference>
<evidence type="ECO:0000256" key="7">
    <source>
        <dbReference type="ARBA" id="ARBA00061234"/>
    </source>
</evidence>
<gene>
    <name evidence="12" type="primary">murQ</name>
    <name evidence="14" type="ORF">SAMN02745163_04313</name>
</gene>
<evidence type="ECO:0000256" key="5">
    <source>
        <dbReference type="ARBA" id="ARBA00060595"/>
    </source>
</evidence>
<evidence type="ECO:0000256" key="11">
    <source>
        <dbReference type="ARBA" id="ARBA00084049"/>
    </source>
</evidence>
<dbReference type="STRING" id="1121302.SAMN02745163_04313"/>
<dbReference type="InterPro" id="IPR040190">
    <property type="entry name" value="MURQ/GCKR"/>
</dbReference>
<evidence type="ECO:0000313" key="14">
    <source>
        <dbReference type="EMBL" id="SHK70871.1"/>
    </source>
</evidence>
<dbReference type="Gene3D" id="1.10.8.1080">
    <property type="match status" value="1"/>
</dbReference>
<sequence>MDKINLESLVTESVNVNTVNIDKASTFEILTMINEEDKKVANAVEKQIPKIGKAVDEITKALKNGGRLIYIGAGTSGRLGILDASECLPTYGVPEDMIQGIIAGGKEAMFRAKEGIEDSQEYCETDLRLINFSNKDVLVGLAASGRTPYVIGGFQYAKKMGAITIGITCNPNSEMSKVADISIEAVTGAEVITGSTRMKAGTAQKMILNMISTATMIKMGKVYKNLMVDLKASNLKLVERAKRIVMLATNVSRDVAEKYLEDTDYDVKLAIFMIESGLDKILAKEVLNKNEGYIFKALENV</sequence>
<dbReference type="InterPro" id="IPR046348">
    <property type="entry name" value="SIS_dom_sf"/>
</dbReference>
<feature type="domain" description="SIS" evidence="13">
    <location>
        <begin position="58"/>
        <end position="221"/>
    </location>
</feature>
<dbReference type="PANTHER" id="PTHR10088">
    <property type="entry name" value="GLUCOKINASE REGULATORY PROTEIN"/>
    <property type="match status" value="1"/>
</dbReference>
<keyword evidence="15" id="KW-1185">Reference proteome</keyword>
<dbReference type="InterPro" id="IPR001347">
    <property type="entry name" value="SIS_dom"/>
</dbReference>
<comment type="subunit">
    <text evidence="1 12">Homodimer.</text>
</comment>
<dbReference type="FunFam" id="3.40.50.10490:FF:000014">
    <property type="entry name" value="N-acetylmuramic acid 6-phosphate etherase"/>
    <property type="match status" value="1"/>
</dbReference>
<dbReference type="Gene3D" id="3.40.50.10490">
    <property type="entry name" value="Glucose-6-phosphate isomerase like protein, domain 1"/>
    <property type="match status" value="1"/>
</dbReference>
<evidence type="ECO:0000256" key="2">
    <source>
        <dbReference type="ARBA" id="ARBA00023239"/>
    </source>
</evidence>
<dbReference type="EC" id="4.2.1.126" evidence="8 12"/>
<comment type="function">
    <text evidence="12">Specifically catalyzes the cleavage of the D-lactyl ether substituent of MurNAc 6-phosphate, producing GlcNAc 6-phosphate and D-lactate.</text>
</comment>
<evidence type="ECO:0000256" key="9">
    <source>
        <dbReference type="ARBA" id="ARBA00070061"/>
    </source>
</evidence>
<evidence type="ECO:0000256" key="8">
    <source>
        <dbReference type="ARBA" id="ARBA00067056"/>
    </source>
</evidence>
<evidence type="ECO:0000256" key="12">
    <source>
        <dbReference type="HAMAP-Rule" id="MF_00068"/>
    </source>
</evidence>
<dbReference type="GO" id="GO:0097367">
    <property type="term" value="F:carbohydrate derivative binding"/>
    <property type="evidence" value="ECO:0007669"/>
    <property type="project" value="InterPro"/>
</dbReference>
<dbReference type="GO" id="GO:0016835">
    <property type="term" value="F:carbon-oxygen lyase activity"/>
    <property type="evidence" value="ECO:0007669"/>
    <property type="project" value="UniProtKB-UniRule"/>
</dbReference>
<dbReference type="RefSeq" id="WP_072993286.1">
    <property type="nucleotide sequence ID" value="NZ_FQZB01000024.1"/>
</dbReference>
<dbReference type="EMBL" id="FQZB01000024">
    <property type="protein sequence ID" value="SHK70871.1"/>
    <property type="molecule type" value="Genomic_DNA"/>
</dbReference>
<comment type="miscellaneous">
    <text evidence="12">A lyase-type mechanism (elimination/hydration) is suggested for the cleavage of the lactyl ether bond of MurNAc 6-phosphate, with the formation of an alpha,beta-unsaturated aldehyde intermediate with (E)-stereochemistry, followed by the syn addition of water to give product.</text>
</comment>
<evidence type="ECO:0000256" key="10">
    <source>
        <dbReference type="ARBA" id="ARBA00077905"/>
    </source>
</evidence>
<proteinExistence type="inferred from homology"/>
<comment type="pathway">
    <text evidence="12">Amino-sugar metabolism; N-acetylmuramate degradation.</text>
</comment>
<comment type="catalytic activity">
    <reaction evidence="4 12">
        <text>N-acetyl-D-muramate 6-phosphate + H2O = N-acetyl-D-glucosamine 6-phosphate + (R)-lactate</text>
        <dbReference type="Rhea" id="RHEA:26410"/>
        <dbReference type="ChEBI" id="CHEBI:15377"/>
        <dbReference type="ChEBI" id="CHEBI:16004"/>
        <dbReference type="ChEBI" id="CHEBI:57513"/>
        <dbReference type="ChEBI" id="CHEBI:58722"/>
        <dbReference type="EC" id="4.2.1.126"/>
    </reaction>
</comment>
<evidence type="ECO:0000256" key="3">
    <source>
        <dbReference type="ARBA" id="ARBA00023277"/>
    </source>
</evidence>
<feature type="active site" description="Proton donor" evidence="12">
    <location>
        <position position="86"/>
    </location>
</feature>
<dbReference type="SUPFAM" id="SSF53697">
    <property type="entry name" value="SIS domain"/>
    <property type="match status" value="1"/>
</dbReference>
<dbReference type="NCBIfam" id="TIGR00274">
    <property type="entry name" value="N-acetylmuramic acid 6-phosphate etherase"/>
    <property type="match status" value="1"/>
</dbReference>
<dbReference type="OrthoDB" id="9813395at2"/>
<comment type="pathway">
    <text evidence="5">Amino-sugar metabolism; 1,6-anhydro-N-acetylmuramate degradation.</text>
</comment>
<comment type="similarity">
    <text evidence="7 12">Belongs to the GCKR-like family. MurNAc-6-P etherase subfamily.</text>
</comment>
<comment type="pathway">
    <text evidence="6">Cell wall biogenesis.</text>
</comment>
<dbReference type="NCBIfam" id="NF003915">
    <property type="entry name" value="PRK05441.1"/>
    <property type="match status" value="1"/>
</dbReference>
<dbReference type="PROSITE" id="PS51464">
    <property type="entry name" value="SIS"/>
    <property type="match status" value="1"/>
</dbReference>
<evidence type="ECO:0000256" key="6">
    <source>
        <dbReference type="ARBA" id="ARBA00060672"/>
    </source>
</evidence>
<dbReference type="CDD" id="cd05007">
    <property type="entry name" value="SIS_Etherase"/>
    <property type="match status" value="1"/>
</dbReference>
<dbReference type="HAMAP" id="MF_00068">
    <property type="entry name" value="MurQ"/>
    <property type="match status" value="1"/>
</dbReference>
<protein>
    <recommendedName>
        <fullName evidence="9 12">N-acetylmuramic acid 6-phosphate etherase</fullName>
        <shortName evidence="12">MurNAc-6-P etherase</shortName>
        <ecNumber evidence="8 12">4.2.1.126</ecNumber>
    </recommendedName>
    <alternativeName>
        <fullName evidence="11 12">N-acetylmuramic acid 6-phosphate hydrolase</fullName>
    </alternativeName>
    <alternativeName>
        <fullName evidence="10 12">N-acetylmuramic acid 6-phosphate lyase</fullName>
    </alternativeName>
</protein>
<dbReference type="NCBIfam" id="NF009222">
    <property type="entry name" value="PRK12570.1"/>
    <property type="match status" value="1"/>
</dbReference>
<dbReference type="InterPro" id="IPR005488">
    <property type="entry name" value="Etherase_MurQ"/>
</dbReference>
<dbReference type="GO" id="GO:0097173">
    <property type="term" value="P:N-acetylmuramic acid catabolic process"/>
    <property type="evidence" value="ECO:0007669"/>
    <property type="project" value="UniProtKB-UniPathway"/>
</dbReference>
<dbReference type="Pfam" id="PF22645">
    <property type="entry name" value="GKRP_SIS_N"/>
    <property type="match status" value="1"/>
</dbReference>
<evidence type="ECO:0000259" key="13">
    <source>
        <dbReference type="PROSITE" id="PS51464"/>
    </source>
</evidence>
<dbReference type="PANTHER" id="PTHR10088:SF4">
    <property type="entry name" value="GLUCOKINASE REGULATORY PROTEIN"/>
    <property type="match status" value="1"/>
</dbReference>
<keyword evidence="3 12" id="KW-0119">Carbohydrate metabolism</keyword>